<accession>A0A179HDE1</accession>
<dbReference type="EMBL" id="LSBH01000001">
    <property type="protein sequence ID" value="OAQ87513.1"/>
    <property type="molecule type" value="Genomic_DNA"/>
</dbReference>
<evidence type="ECO:0000313" key="2">
    <source>
        <dbReference type="Proteomes" id="UP000078240"/>
    </source>
</evidence>
<protein>
    <submittedName>
        <fullName evidence="1">Uncharacterized protein</fullName>
    </submittedName>
</protein>
<dbReference type="Proteomes" id="UP000078240">
    <property type="component" value="Unassembled WGS sequence"/>
</dbReference>
<organism evidence="1 2">
    <name type="scientific">Purpureocillium lilacinum</name>
    <name type="common">Paecilomyces lilacinus</name>
    <dbReference type="NCBI Taxonomy" id="33203"/>
    <lineage>
        <taxon>Eukaryota</taxon>
        <taxon>Fungi</taxon>
        <taxon>Dikarya</taxon>
        <taxon>Ascomycota</taxon>
        <taxon>Pezizomycotina</taxon>
        <taxon>Sordariomycetes</taxon>
        <taxon>Hypocreomycetidae</taxon>
        <taxon>Hypocreales</taxon>
        <taxon>Ophiocordycipitaceae</taxon>
        <taxon>Purpureocillium</taxon>
    </lineage>
</organism>
<sequence length="112" mass="12687">MACDCGSKCNCSGPNNCTCGQACSCQNCEIVTRLSSGWGVARTINHPPDRPSRHLTFYEVVEYCTIAAIKATHLENNARKWDRTCRFSTLRRRWARAMYEVHSKRGCRIIDA</sequence>
<comment type="caution">
    <text evidence="1">The sequence shown here is derived from an EMBL/GenBank/DDBJ whole genome shotgun (WGS) entry which is preliminary data.</text>
</comment>
<proteinExistence type="predicted"/>
<reference evidence="1 2" key="1">
    <citation type="submission" date="2016-01" db="EMBL/GenBank/DDBJ databases">
        <title>Biosynthesis of antibiotic leucinostatins and their inhibition on Phytophthora in bio-control Purpureocillium lilacinum.</title>
        <authorList>
            <person name="Wang G."/>
            <person name="Liu Z."/>
            <person name="Lin R."/>
            <person name="Li E."/>
            <person name="Mao Z."/>
            <person name="Ling J."/>
            <person name="Yin W."/>
            <person name="Xie B."/>
        </authorList>
    </citation>
    <scope>NUCLEOTIDE SEQUENCE [LARGE SCALE GENOMIC DNA]</scope>
    <source>
        <strain evidence="1">PLBJ-1</strain>
    </source>
</reference>
<dbReference type="AlphaFoldDB" id="A0A179HDE1"/>
<evidence type="ECO:0000313" key="1">
    <source>
        <dbReference type="EMBL" id="OAQ87513.1"/>
    </source>
</evidence>
<gene>
    <name evidence="1" type="ORF">VFPBJ_01553</name>
</gene>
<name>A0A179HDE1_PURLI</name>